<evidence type="ECO:0000313" key="1">
    <source>
        <dbReference type="EMBL" id="CAJ0955840.1"/>
    </source>
</evidence>
<dbReference type="InterPro" id="IPR003226">
    <property type="entry name" value="MYG1_exonuclease"/>
</dbReference>
<dbReference type="EMBL" id="CAUEEQ010040738">
    <property type="protein sequence ID" value="CAJ0955840.1"/>
    <property type="molecule type" value="Genomic_DNA"/>
</dbReference>
<organism evidence="1 2">
    <name type="scientific">Ranitomeya imitator</name>
    <name type="common">mimic poison frog</name>
    <dbReference type="NCBI Taxonomy" id="111125"/>
    <lineage>
        <taxon>Eukaryota</taxon>
        <taxon>Metazoa</taxon>
        <taxon>Chordata</taxon>
        <taxon>Craniata</taxon>
        <taxon>Vertebrata</taxon>
        <taxon>Euteleostomi</taxon>
        <taxon>Amphibia</taxon>
        <taxon>Batrachia</taxon>
        <taxon>Anura</taxon>
        <taxon>Neobatrachia</taxon>
        <taxon>Hyloidea</taxon>
        <taxon>Dendrobatidae</taxon>
        <taxon>Dendrobatinae</taxon>
        <taxon>Ranitomeya</taxon>
    </lineage>
</organism>
<evidence type="ECO:0000313" key="2">
    <source>
        <dbReference type="Proteomes" id="UP001176940"/>
    </source>
</evidence>
<name>A0ABN9M0P1_9NEOB</name>
<dbReference type="Proteomes" id="UP001176940">
    <property type="component" value="Unassembled WGS sequence"/>
</dbReference>
<keyword evidence="2" id="KW-1185">Reference proteome</keyword>
<sequence length="146" mass="17008">MVWRALQSRAVHLLCRASFSITAGGFTPLLMPEDPKRPRREERLMAPRIGTHNGTFHCDEALACYLLRTLEPYRRPTCDVQMLEHSRWDFKKSNVHYASTDACRSPVETDMRHIFPDRSLSIYLAEMRASVRLHRGLIYSIIECCR</sequence>
<accession>A0ABN9M0P1</accession>
<gene>
    <name evidence="1" type="ORF">RIMI_LOCUS15269155</name>
</gene>
<reference evidence="1" key="1">
    <citation type="submission" date="2023-07" db="EMBL/GenBank/DDBJ databases">
        <authorList>
            <person name="Stuckert A."/>
        </authorList>
    </citation>
    <scope>NUCLEOTIDE SEQUENCE</scope>
</reference>
<dbReference type="Pfam" id="PF03690">
    <property type="entry name" value="MYG1_exonuc"/>
    <property type="match status" value="1"/>
</dbReference>
<protein>
    <submittedName>
        <fullName evidence="1">Uncharacterized protein</fullName>
    </submittedName>
</protein>
<comment type="caution">
    <text evidence="1">The sequence shown here is derived from an EMBL/GenBank/DDBJ whole genome shotgun (WGS) entry which is preliminary data.</text>
</comment>
<proteinExistence type="predicted"/>